<accession>A0ABM0MHU5</accession>
<evidence type="ECO:0000256" key="1">
    <source>
        <dbReference type="ARBA" id="ARBA00022898"/>
    </source>
</evidence>
<dbReference type="InterPro" id="IPR015424">
    <property type="entry name" value="PyrdxlP-dep_Trfase"/>
</dbReference>
<reference evidence="4" key="1">
    <citation type="submission" date="2025-08" db="UniProtKB">
        <authorList>
            <consortium name="RefSeq"/>
        </authorList>
    </citation>
    <scope>IDENTIFICATION</scope>
    <source>
        <tissue evidence="4">Testes</tissue>
    </source>
</reference>
<keyword evidence="3" id="KW-1185">Reference proteome</keyword>
<dbReference type="Gene3D" id="3.40.640.10">
    <property type="entry name" value="Type I PLP-dependent aspartate aminotransferase-like (Major domain)"/>
    <property type="match status" value="1"/>
</dbReference>
<evidence type="ECO:0000313" key="3">
    <source>
        <dbReference type="Proteomes" id="UP000694865"/>
    </source>
</evidence>
<dbReference type="Gene3D" id="3.90.1150.10">
    <property type="entry name" value="Aspartate Aminotransferase, domain 1"/>
    <property type="match status" value="1"/>
</dbReference>
<feature type="domain" description="Aminotransferase class I/classII large" evidence="2">
    <location>
        <begin position="31"/>
        <end position="112"/>
    </location>
</feature>
<proteinExistence type="predicted"/>
<name>A0ABM0MHU5_SACKO</name>
<dbReference type="PANTHER" id="PTHR43795:SF39">
    <property type="entry name" value="AMINOTRANSFERASE CLASS I_CLASSII DOMAIN-CONTAINING PROTEIN"/>
    <property type="match status" value="1"/>
</dbReference>
<organism evidence="3 4">
    <name type="scientific">Saccoglossus kowalevskii</name>
    <name type="common">Acorn worm</name>
    <dbReference type="NCBI Taxonomy" id="10224"/>
    <lineage>
        <taxon>Eukaryota</taxon>
        <taxon>Metazoa</taxon>
        <taxon>Hemichordata</taxon>
        <taxon>Enteropneusta</taxon>
        <taxon>Harrimaniidae</taxon>
        <taxon>Saccoglossus</taxon>
    </lineage>
</organism>
<dbReference type="Proteomes" id="UP000694865">
    <property type="component" value="Unplaced"/>
</dbReference>
<evidence type="ECO:0000313" key="4">
    <source>
        <dbReference type="RefSeq" id="XP_006819586.1"/>
    </source>
</evidence>
<dbReference type="RefSeq" id="XP_006819586.1">
    <property type="nucleotide sequence ID" value="XM_006819523.1"/>
</dbReference>
<dbReference type="InterPro" id="IPR004839">
    <property type="entry name" value="Aminotransferase_I/II_large"/>
</dbReference>
<protein>
    <submittedName>
        <fullName evidence="4">1-aminocyclopropane-1-carboxylate synthase-like protein 1-like</fullName>
    </submittedName>
</protein>
<dbReference type="Pfam" id="PF00155">
    <property type="entry name" value="Aminotran_1_2"/>
    <property type="match status" value="2"/>
</dbReference>
<gene>
    <name evidence="4" type="primary">LOC102804256</name>
</gene>
<keyword evidence="1" id="KW-0663">Pyridoxal phosphate</keyword>
<dbReference type="InterPro" id="IPR015422">
    <property type="entry name" value="PyrdxlP-dep_Trfase_small"/>
</dbReference>
<sequence length="474" mass="53179">MVLVNGVINAGTAENSLSLDIVAEKLSSIPSPFIDNLDILKYNDFTGIEAFRVTLAEFLTTHANSSSPLDPNKLVVMNGLTSMVCALATVLSDVGDAWLIPTPYYSAIRADVSKIPQVNLVYAHLPAASVCTLSIQFFYVQYGRLVVIPHVNASINDTRHKVLVKVEGGAVNSSMMRLACELHHDAERVVPGCNLPPAETVQGCLSEAECQPFQLNVDILETSLAKAKTQGYNVRCLFLINPHNPLGDVYSKELVLQCLQFAKRNNLHVIMDEIYMLSIFQDDVKFTSVFSLDTLPDPQRTHVIWGFSKDFSMSGMRCGAVYTWNDRVLIALKQISPFFGMPTFSQCYLNEMIKDKDWVEKTYLPTNLQRLRKAHKNMSDGLTKIGVPHLVRPSGLFIWADFSKYITPSTFDGEMELFYEILDNKVYVAPGQDFFCCQPGWFRIIFSIDEDKQEVSLKRLSVVLKKRMSSLNSE</sequence>
<dbReference type="CDD" id="cd00609">
    <property type="entry name" value="AAT_like"/>
    <property type="match status" value="1"/>
</dbReference>
<feature type="domain" description="Aminotransferase class I/classII large" evidence="2">
    <location>
        <begin position="211"/>
        <end position="459"/>
    </location>
</feature>
<dbReference type="SUPFAM" id="SSF53383">
    <property type="entry name" value="PLP-dependent transferases"/>
    <property type="match status" value="2"/>
</dbReference>
<dbReference type="GeneID" id="102804256"/>
<dbReference type="InterPro" id="IPR015421">
    <property type="entry name" value="PyrdxlP-dep_Trfase_major"/>
</dbReference>
<evidence type="ECO:0000259" key="2">
    <source>
        <dbReference type="Pfam" id="PF00155"/>
    </source>
</evidence>
<dbReference type="PANTHER" id="PTHR43795">
    <property type="entry name" value="BIFUNCTIONAL ASPARTATE AMINOTRANSFERASE AND GLUTAMATE/ASPARTATE-PREPHENATE AMINOTRANSFERASE-RELATED"/>
    <property type="match status" value="1"/>
</dbReference>
<dbReference type="InterPro" id="IPR050478">
    <property type="entry name" value="Ethylene_sulfur-biosynth"/>
</dbReference>